<sequence length="77" mass="9103">MRFALATPRGPRFFTGRYDQSTPIPTPYTTAHPDRAREYDDRNVARLESEYLNLLDGLRAREPRRNWIVVELPEAWI</sequence>
<dbReference type="RefSeq" id="WP_141381828.1">
    <property type="nucleotide sequence ID" value="NZ_BJNF01000002.1"/>
</dbReference>
<dbReference type="EMBL" id="BJNF01000002">
    <property type="protein sequence ID" value="GEC14251.1"/>
    <property type="molecule type" value="Genomic_DNA"/>
</dbReference>
<organism evidence="2 3">
    <name type="scientific">Nitrobacter winogradskyi</name>
    <name type="common">Nitrobacter agilis</name>
    <dbReference type="NCBI Taxonomy" id="913"/>
    <lineage>
        <taxon>Bacteria</taxon>
        <taxon>Pseudomonadati</taxon>
        <taxon>Pseudomonadota</taxon>
        <taxon>Alphaproteobacteria</taxon>
        <taxon>Hyphomicrobiales</taxon>
        <taxon>Nitrobacteraceae</taxon>
        <taxon>Nitrobacter</taxon>
    </lineage>
</organism>
<protein>
    <submittedName>
        <fullName evidence="2">Uncharacterized protein</fullName>
    </submittedName>
</protein>
<feature type="region of interest" description="Disordered" evidence="1">
    <location>
        <begin position="15"/>
        <end position="34"/>
    </location>
</feature>
<reference evidence="2 3" key="1">
    <citation type="submission" date="2019-06" db="EMBL/GenBank/DDBJ databases">
        <title>Whole genome shotgun sequence of Nitrobacter winogradskyi NBRC 14297.</title>
        <authorList>
            <person name="Hosoyama A."/>
            <person name="Uohara A."/>
            <person name="Ohji S."/>
            <person name="Ichikawa N."/>
        </authorList>
    </citation>
    <scope>NUCLEOTIDE SEQUENCE [LARGE SCALE GENOMIC DNA]</scope>
    <source>
        <strain evidence="2 3">NBRC 14297</strain>
    </source>
</reference>
<evidence type="ECO:0000256" key="1">
    <source>
        <dbReference type="SAM" id="MobiDB-lite"/>
    </source>
</evidence>
<feature type="compositionally biased region" description="Polar residues" evidence="1">
    <location>
        <begin position="18"/>
        <end position="29"/>
    </location>
</feature>
<comment type="caution">
    <text evidence="2">The sequence shown here is derived from an EMBL/GenBank/DDBJ whole genome shotgun (WGS) entry which is preliminary data.</text>
</comment>
<accession>A0A4Y3W888</accession>
<proteinExistence type="predicted"/>
<dbReference type="OrthoDB" id="8266036at2"/>
<dbReference type="AlphaFoldDB" id="A0A4Y3W888"/>
<dbReference type="Proteomes" id="UP000318825">
    <property type="component" value="Unassembled WGS sequence"/>
</dbReference>
<evidence type="ECO:0000313" key="3">
    <source>
        <dbReference type="Proteomes" id="UP000318825"/>
    </source>
</evidence>
<gene>
    <name evidence="2" type="ORF">NWI01_01430</name>
</gene>
<evidence type="ECO:0000313" key="2">
    <source>
        <dbReference type="EMBL" id="GEC14251.1"/>
    </source>
</evidence>
<name>A0A4Y3W888_NITWI</name>